<dbReference type="InterPro" id="IPR039422">
    <property type="entry name" value="MarR/SlyA-like"/>
</dbReference>
<dbReference type="OrthoDB" id="3573114at2"/>
<dbReference type="GO" id="GO:0006950">
    <property type="term" value="P:response to stress"/>
    <property type="evidence" value="ECO:0007669"/>
    <property type="project" value="TreeGrafter"/>
</dbReference>
<dbReference type="EMBL" id="CP073767">
    <property type="protein sequence ID" value="UWZ58592.1"/>
    <property type="molecule type" value="Genomic_DNA"/>
</dbReference>
<proteinExistence type="predicted"/>
<evidence type="ECO:0000313" key="3">
    <source>
        <dbReference type="Proteomes" id="UP001058003"/>
    </source>
</evidence>
<name>A0A9Q9ILZ5_9ACTN</name>
<dbReference type="Proteomes" id="UP001058003">
    <property type="component" value="Chromosome"/>
</dbReference>
<dbReference type="InterPro" id="IPR000835">
    <property type="entry name" value="HTH_MarR-typ"/>
</dbReference>
<dbReference type="CDD" id="cd00090">
    <property type="entry name" value="HTH_ARSR"/>
    <property type="match status" value="1"/>
</dbReference>
<evidence type="ECO:0000313" key="2">
    <source>
        <dbReference type="EMBL" id="UWZ58592.1"/>
    </source>
</evidence>
<dbReference type="PANTHER" id="PTHR33164:SF94">
    <property type="entry name" value="TRANSCRIPTIONAL REGULATORY PROTEIN-RELATED"/>
    <property type="match status" value="1"/>
</dbReference>
<feature type="domain" description="HTH marR-type" evidence="1">
    <location>
        <begin position="36"/>
        <end position="170"/>
    </location>
</feature>
<organism evidence="2 3">
    <name type="scientific">Dactylosporangium aurantiacum</name>
    <dbReference type="NCBI Taxonomy" id="35754"/>
    <lineage>
        <taxon>Bacteria</taxon>
        <taxon>Bacillati</taxon>
        <taxon>Actinomycetota</taxon>
        <taxon>Actinomycetes</taxon>
        <taxon>Micromonosporales</taxon>
        <taxon>Micromonosporaceae</taxon>
        <taxon>Dactylosporangium</taxon>
    </lineage>
</organism>
<dbReference type="InterPro" id="IPR036390">
    <property type="entry name" value="WH_DNA-bd_sf"/>
</dbReference>
<gene>
    <name evidence="2" type="ORF">Daura_21910</name>
</gene>
<dbReference type="Pfam" id="PF01047">
    <property type="entry name" value="MarR"/>
    <property type="match status" value="1"/>
</dbReference>
<dbReference type="KEGG" id="daur:Daura_21910"/>
<dbReference type="SMART" id="SM00347">
    <property type="entry name" value="HTH_MARR"/>
    <property type="match status" value="1"/>
</dbReference>
<dbReference type="SUPFAM" id="SSF46785">
    <property type="entry name" value="Winged helix' DNA-binding domain"/>
    <property type="match status" value="1"/>
</dbReference>
<dbReference type="Gene3D" id="1.10.10.10">
    <property type="entry name" value="Winged helix-like DNA-binding domain superfamily/Winged helix DNA-binding domain"/>
    <property type="match status" value="1"/>
</dbReference>
<keyword evidence="3" id="KW-1185">Reference proteome</keyword>
<accession>A0A9Q9ILZ5</accession>
<protein>
    <submittedName>
        <fullName evidence="2">MarR family transcriptional regulator</fullName>
    </submittedName>
</protein>
<reference evidence="2" key="1">
    <citation type="submission" date="2021-04" db="EMBL/GenBank/DDBJ databases">
        <title>Dactylosporangium aurantiacum NRRL B-8018 full assembly.</title>
        <authorList>
            <person name="Hartkoorn R.C."/>
            <person name="Beaudoing E."/>
            <person name="Hot D."/>
        </authorList>
    </citation>
    <scope>NUCLEOTIDE SEQUENCE</scope>
    <source>
        <strain evidence="2">NRRL B-8018</strain>
    </source>
</reference>
<dbReference type="GO" id="GO:0003700">
    <property type="term" value="F:DNA-binding transcription factor activity"/>
    <property type="evidence" value="ECO:0007669"/>
    <property type="project" value="InterPro"/>
</dbReference>
<dbReference type="InterPro" id="IPR036388">
    <property type="entry name" value="WH-like_DNA-bd_sf"/>
</dbReference>
<sequence length="195" mass="21063">MSAYPCIVHPCVVHEIWFAGHVGLVTAPDAAPAGVDTDLVEAFLTASRVLVAVAVRSLSSYDADISLPQHRALVLLAAHGPQRMTDLAELLDVNSSTATRHCDRLQQRGLVQRAPAVDDRRAVQVSLTPAGRRLVRRVTDARRREISRILNAMPASERPSLLAALQSFAGAAGEVPDQHWTLGWGTDRSLANLDP</sequence>
<dbReference type="AlphaFoldDB" id="A0A9Q9ILZ5"/>
<dbReference type="PRINTS" id="PR00598">
    <property type="entry name" value="HTHMARR"/>
</dbReference>
<dbReference type="PANTHER" id="PTHR33164">
    <property type="entry name" value="TRANSCRIPTIONAL REGULATOR, MARR FAMILY"/>
    <property type="match status" value="1"/>
</dbReference>
<dbReference type="PROSITE" id="PS50995">
    <property type="entry name" value="HTH_MARR_2"/>
    <property type="match status" value="1"/>
</dbReference>
<dbReference type="InterPro" id="IPR011991">
    <property type="entry name" value="ArsR-like_HTH"/>
</dbReference>
<evidence type="ECO:0000259" key="1">
    <source>
        <dbReference type="PROSITE" id="PS50995"/>
    </source>
</evidence>